<evidence type="ECO:0000256" key="11">
    <source>
        <dbReference type="ARBA" id="ARBA00033660"/>
    </source>
</evidence>
<evidence type="ECO:0000256" key="7">
    <source>
        <dbReference type="ARBA" id="ARBA00022679"/>
    </source>
</evidence>
<comment type="catalytic activity">
    <reaction evidence="11">
        <text>glyoxylate + L-alanine = glycine + pyruvate</text>
        <dbReference type="Rhea" id="RHEA:24248"/>
        <dbReference type="ChEBI" id="CHEBI:15361"/>
        <dbReference type="ChEBI" id="CHEBI:36655"/>
        <dbReference type="ChEBI" id="CHEBI:57305"/>
        <dbReference type="ChEBI" id="CHEBI:57972"/>
        <dbReference type="EC" id="2.6.1.44"/>
    </reaction>
    <physiologicalReaction direction="left-to-right" evidence="11">
        <dbReference type="Rhea" id="RHEA:24249"/>
    </physiologicalReaction>
</comment>
<accession>A0AA88SD51</accession>
<evidence type="ECO:0000256" key="21">
    <source>
        <dbReference type="ARBA" id="ARBA00043749"/>
    </source>
</evidence>
<comment type="catalytic activity">
    <reaction evidence="33">
        <text>2-oxohexanoate + N(omega),N(omega)-dimethyl-L-arginine = L-2-aminohexanoate + 5-(3,3-dimethylguanidino)-2-oxopentanoate</text>
        <dbReference type="Rhea" id="RHEA:77363"/>
        <dbReference type="ChEBI" id="CHEBI:35177"/>
        <dbReference type="ChEBI" id="CHEBI:58326"/>
        <dbReference type="ChEBI" id="CHEBI:58455"/>
        <dbReference type="ChEBI" id="CHEBI:197301"/>
    </reaction>
</comment>
<dbReference type="PANTHER" id="PTHR45688:SF3">
    <property type="entry name" value="ALANINE--GLYOXYLATE AMINOTRANSFERASE 2, MITOCHONDRIAL"/>
    <property type="match status" value="1"/>
</dbReference>
<comment type="catalytic activity">
    <reaction evidence="23">
        <text>N(omega)-methyl-L-arginine + pyruvate = 5-(3-methylguanidino)-2-oxopentanoate + L-alanine</text>
        <dbReference type="Rhea" id="RHEA:77319"/>
        <dbReference type="ChEBI" id="CHEBI:15361"/>
        <dbReference type="ChEBI" id="CHEBI:57972"/>
        <dbReference type="ChEBI" id="CHEBI:114953"/>
        <dbReference type="ChEBI" id="CHEBI:197314"/>
    </reaction>
</comment>
<dbReference type="InterPro" id="IPR015422">
    <property type="entry name" value="PyrdxlP-dep_Trfase_small"/>
</dbReference>
<evidence type="ECO:0000256" key="18">
    <source>
        <dbReference type="ARBA" id="ARBA00043669"/>
    </source>
</evidence>
<organism evidence="40 41">
    <name type="scientific">Tachysurus vachellii</name>
    <name type="common">Darkbarbel catfish</name>
    <name type="synonym">Pelteobagrus vachellii</name>
    <dbReference type="NCBI Taxonomy" id="175792"/>
    <lineage>
        <taxon>Eukaryota</taxon>
        <taxon>Metazoa</taxon>
        <taxon>Chordata</taxon>
        <taxon>Craniata</taxon>
        <taxon>Vertebrata</taxon>
        <taxon>Euteleostomi</taxon>
        <taxon>Actinopterygii</taxon>
        <taxon>Neopterygii</taxon>
        <taxon>Teleostei</taxon>
        <taxon>Ostariophysi</taxon>
        <taxon>Siluriformes</taxon>
        <taxon>Bagridae</taxon>
        <taxon>Tachysurus</taxon>
    </lineage>
</organism>
<dbReference type="CDD" id="cd00610">
    <property type="entry name" value="OAT_like"/>
    <property type="match status" value="1"/>
</dbReference>
<dbReference type="EC" id="2.6.1.44" evidence="5"/>
<dbReference type="AlphaFoldDB" id="A0AA88SD51"/>
<evidence type="ECO:0000256" key="25">
    <source>
        <dbReference type="ARBA" id="ARBA00043798"/>
    </source>
</evidence>
<evidence type="ECO:0000256" key="15">
    <source>
        <dbReference type="ARBA" id="ARBA00041845"/>
    </source>
</evidence>
<comment type="catalytic activity">
    <reaction evidence="20">
        <text>(R)-3-amino-2-methylpropanoate + pyruvate = 2-methyl-3-oxopropanoate + L-alanine</text>
        <dbReference type="Rhea" id="RHEA:18393"/>
        <dbReference type="ChEBI" id="CHEBI:15361"/>
        <dbReference type="ChEBI" id="CHEBI:57700"/>
        <dbReference type="ChEBI" id="CHEBI:57731"/>
        <dbReference type="ChEBI" id="CHEBI:57972"/>
        <dbReference type="EC" id="2.6.1.40"/>
    </reaction>
    <physiologicalReaction direction="left-to-right" evidence="20">
        <dbReference type="Rhea" id="RHEA:18394"/>
    </physiologicalReaction>
</comment>
<comment type="catalytic activity">
    <reaction evidence="35">
        <text>N(omega)-methyl-L-arginine + glyoxylate = 5-(3-methylguanidino)-2-oxopentanoate + glycine</text>
        <dbReference type="Rhea" id="RHEA:77323"/>
        <dbReference type="ChEBI" id="CHEBI:36655"/>
        <dbReference type="ChEBI" id="CHEBI:57305"/>
        <dbReference type="ChEBI" id="CHEBI:114953"/>
        <dbReference type="ChEBI" id="CHEBI:197314"/>
    </reaction>
</comment>
<dbReference type="InterPro" id="IPR015421">
    <property type="entry name" value="PyrdxlP-dep_Trfase_major"/>
</dbReference>
<dbReference type="PIRSF" id="PIRSF000521">
    <property type="entry name" value="Transaminase_4ab_Lys_Orn"/>
    <property type="match status" value="1"/>
</dbReference>
<dbReference type="PANTHER" id="PTHR45688">
    <property type="match status" value="1"/>
</dbReference>
<dbReference type="GO" id="GO:0008453">
    <property type="term" value="F:alanine-glyoxylate transaminase activity"/>
    <property type="evidence" value="ECO:0007669"/>
    <property type="project" value="UniProtKB-EC"/>
</dbReference>
<evidence type="ECO:0000256" key="19">
    <source>
        <dbReference type="ARBA" id="ARBA00043679"/>
    </source>
</evidence>
<evidence type="ECO:0000256" key="24">
    <source>
        <dbReference type="ARBA" id="ARBA00043777"/>
    </source>
</evidence>
<comment type="catalytic activity">
    <reaction evidence="21">
        <text>N(omega),N(omega)-dimethyl-L-arginine + oxaloacetate = 5-(3,3-dimethylguanidino)-2-oxopentanoate + L-aspartate</text>
        <dbReference type="Rhea" id="RHEA:77343"/>
        <dbReference type="ChEBI" id="CHEBI:16452"/>
        <dbReference type="ChEBI" id="CHEBI:29991"/>
        <dbReference type="ChEBI" id="CHEBI:58326"/>
        <dbReference type="ChEBI" id="CHEBI:197301"/>
    </reaction>
</comment>
<dbReference type="GO" id="GO:0019481">
    <property type="term" value="P:L-alanine catabolic process, by transamination"/>
    <property type="evidence" value="ECO:0007669"/>
    <property type="project" value="TreeGrafter"/>
</dbReference>
<dbReference type="InterPro" id="IPR015424">
    <property type="entry name" value="PyrdxlP-dep_Trfase"/>
</dbReference>
<evidence type="ECO:0000256" key="30">
    <source>
        <dbReference type="ARBA" id="ARBA00044258"/>
    </source>
</evidence>
<sequence length="507" mass="56489">MVTPAPLRARRVDRGVGSVIQLHRTSGSLCQETESKNLRVQMPTFNFTPETYQCMSKEKLLKIRKLNCNAMTMKVTNYKKPLFIHHGFMQWLWDVDGSRYLDMYAGIATVSQGHCHPKVTKAAQEQLQRLWHTSAIYVHPPIQEYVEKLVSHLPEPLNVVYLTNSGSEANDLALLMARLHTGNFDAITLRGSYHGGSPLTMGLTSNTVYKYPVPSSPGCYNTMCPDVFRGLWGGSHCRDSPVQTIRECSCPPDQCHANERYLEQLEEVFITSVPSRIAAFFAEPIQGLGGIVQYPKNFLKEAYKLVREKGGLCIADEVQTGFGRTGSHFWGFQSHDVVPDIVTMAKGIANGFPMGAVVTSEEIAHSFAKGLHFNTFGGNPLACSIASAVLDTIKEERIQENCAVVGTHLLKELAKLRDKYEIIGDVRGKGLHIGVEMVTDKASRDPLPPEAMIHIMEDTKDMGVLVGRGGIYGQTFRIQPPMCITKEDADFFLAVFDQALNNYMERR</sequence>
<dbReference type="Proteomes" id="UP001187315">
    <property type="component" value="Unassembled WGS sequence"/>
</dbReference>
<evidence type="ECO:0000256" key="12">
    <source>
        <dbReference type="ARBA" id="ARBA00039130"/>
    </source>
</evidence>
<comment type="catalytic activity">
    <reaction evidence="19">
        <text>(2S)-2-aminobutanoate + glyoxylate = 2-oxobutanoate + glycine</text>
        <dbReference type="Rhea" id="RHEA:77339"/>
        <dbReference type="ChEBI" id="CHEBI:16763"/>
        <dbReference type="ChEBI" id="CHEBI:36655"/>
        <dbReference type="ChEBI" id="CHEBI:57305"/>
        <dbReference type="ChEBI" id="CHEBI:74359"/>
    </reaction>
</comment>
<dbReference type="SUPFAM" id="SSF53383">
    <property type="entry name" value="PLP-dependent transferases"/>
    <property type="match status" value="1"/>
</dbReference>
<comment type="catalytic activity">
    <reaction evidence="25">
        <text>N(omega),N('omega)-dimethyl-L-arginine + pyruvate = 5-(3,3'-dimethylguanidino)-2-oxopentanoate + L-alanine</text>
        <dbReference type="Rhea" id="RHEA:77307"/>
        <dbReference type="ChEBI" id="CHEBI:15361"/>
        <dbReference type="ChEBI" id="CHEBI:57972"/>
        <dbReference type="ChEBI" id="CHEBI:197308"/>
        <dbReference type="ChEBI" id="CHEBI:197310"/>
    </reaction>
</comment>
<comment type="catalytic activity">
    <reaction evidence="26">
        <text>3-oxopropanoate + L-alanine = beta-alanine + pyruvate</text>
        <dbReference type="Rhea" id="RHEA:14077"/>
        <dbReference type="ChEBI" id="CHEBI:15361"/>
        <dbReference type="ChEBI" id="CHEBI:33190"/>
        <dbReference type="ChEBI" id="CHEBI:57966"/>
        <dbReference type="ChEBI" id="CHEBI:57972"/>
        <dbReference type="EC" id="2.6.1.18"/>
    </reaction>
    <physiologicalReaction direction="right-to-left" evidence="26">
        <dbReference type="Rhea" id="RHEA:14079"/>
    </physiologicalReaction>
</comment>
<evidence type="ECO:0000256" key="5">
    <source>
        <dbReference type="ARBA" id="ARBA00013049"/>
    </source>
</evidence>
<evidence type="ECO:0000256" key="20">
    <source>
        <dbReference type="ARBA" id="ARBA00043726"/>
    </source>
</evidence>
<dbReference type="GO" id="GO:0047305">
    <property type="term" value="F:(R)-3-amino-2-methylpropionate-pyruvate transaminase activity"/>
    <property type="evidence" value="ECO:0007669"/>
    <property type="project" value="UniProtKB-EC"/>
</dbReference>
<evidence type="ECO:0000256" key="17">
    <source>
        <dbReference type="ARBA" id="ARBA00042669"/>
    </source>
</evidence>
<comment type="catalytic activity">
    <reaction evidence="31">
        <text>N(omega),N(omega)-dimethyl-L-arginine + glyoxylate = 5-(3,3-dimethylguanidino)-2-oxopentanoate + glycine</text>
        <dbReference type="Rhea" id="RHEA:77311"/>
        <dbReference type="ChEBI" id="CHEBI:36655"/>
        <dbReference type="ChEBI" id="CHEBI:57305"/>
        <dbReference type="ChEBI" id="CHEBI:58326"/>
        <dbReference type="ChEBI" id="CHEBI:197301"/>
    </reaction>
</comment>
<dbReference type="InterPro" id="IPR005814">
    <property type="entry name" value="Aminotrans_3"/>
</dbReference>
<evidence type="ECO:0000256" key="39">
    <source>
        <dbReference type="RuleBase" id="RU003560"/>
    </source>
</evidence>
<evidence type="ECO:0000256" key="31">
    <source>
        <dbReference type="ARBA" id="ARBA00047892"/>
    </source>
</evidence>
<dbReference type="GO" id="GO:0005739">
    <property type="term" value="C:mitochondrion"/>
    <property type="evidence" value="ECO:0007669"/>
    <property type="project" value="UniProtKB-SubCell"/>
</dbReference>
<evidence type="ECO:0000256" key="3">
    <source>
        <dbReference type="ARBA" id="ARBA00008954"/>
    </source>
</evidence>
<evidence type="ECO:0000313" key="41">
    <source>
        <dbReference type="Proteomes" id="UP001187315"/>
    </source>
</evidence>
<evidence type="ECO:0000256" key="33">
    <source>
        <dbReference type="ARBA" id="ARBA00048500"/>
    </source>
</evidence>
<keyword evidence="10" id="KW-0496">Mitochondrion</keyword>
<keyword evidence="41" id="KW-1185">Reference proteome</keyword>
<evidence type="ECO:0000256" key="4">
    <source>
        <dbReference type="ARBA" id="ARBA00011881"/>
    </source>
</evidence>
<evidence type="ECO:0000256" key="6">
    <source>
        <dbReference type="ARBA" id="ARBA00022576"/>
    </source>
</evidence>
<dbReference type="GO" id="GO:0030170">
    <property type="term" value="F:pyridoxal phosphate binding"/>
    <property type="evidence" value="ECO:0007669"/>
    <property type="project" value="InterPro"/>
</dbReference>
<dbReference type="EMBL" id="JAVHJS010000019">
    <property type="protein sequence ID" value="KAK2827729.1"/>
    <property type="molecule type" value="Genomic_DNA"/>
</dbReference>
<comment type="catalytic activity">
    <reaction evidence="37">
        <text>N(omega),N('omega)-dimethyl-L-arginine + glyoxylate = 5-(3,3'-dimethylguanidino)-2-oxopentanoate + glycine</text>
        <dbReference type="Rhea" id="RHEA:77315"/>
        <dbReference type="ChEBI" id="CHEBI:36655"/>
        <dbReference type="ChEBI" id="CHEBI:57305"/>
        <dbReference type="ChEBI" id="CHEBI:197308"/>
        <dbReference type="ChEBI" id="CHEBI:197310"/>
    </reaction>
</comment>
<evidence type="ECO:0000256" key="2">
    <source>
        <dbReference type="ARBA" id="ARBA00004173"/>
    </source>
</evidence>
<dbReference type="InterPro" id="IPR049704">
    <property type="entry name" value="Aminotrans_3_PPA_site"/>
</dbReference>
<evidence type="ECO:0000256" key="37">
    <source>
        <dbReference type="ARBA" id="ARBA00049480"/>
    </source>
</evidence>
<evidence type="ECO:0000256" key="9">
    <source>
        <dbReference type="ARBA" id="ARBA00022946"/>
    </source>
</evidence>
<dbReference type="EC" id="2.6.1.18" evidence="28"/>
<dbReference type="Gene3D" id="3.90.1150.10">
    <property type="entry name" value="Aspartate Aminotransferase, domain 1"/>
    <property type="match status" value="1"/>
</dbReference>
<keyword evidence="8 39" id="KW-0663">Pyridoxal phosphate</keyword>
<name>A0AA88SD51_TACVA</name>
<dbReference type="Gene3D" id="3.40.640.10">
    <property type="entry name" value="Type I PLP-dependent aspartate aminotransferase-like (Major domain)"/>
    <property type="match status" value="1"/>
</dbReference>
<evidence type="ECO:0000256" key="27">
    <source>
        <dbReference type="ARBA" id="ARBA00043826"/>
    </source>
</evidence>
<evidence type="ECO:0000256" key="22">
    <source>
        <dbReference type="ARBA" id="ARBA00043751"/>
    </source>
</evidence>
<gene>
    <name evidence="40" type="ORF">Q7C36_018655</name>
</gene>
<comment type="subunit">
    <text evidence="4">Homotetramer.</text>
</comment>
<dbReference type="PROSITE" id="PS00600">
    <property type="entry name" value="AA_TRANSFER_CLASS_3"/>
    <property type="match status" value="1"/>
</dbReference>
<dbReference type="Pfam" id="PF00202">
    <property type="entry name" value="Aminotran_3"/>
    <property type="match status" value="1"/>
</dbReference>
<evidence type="ECO:0000256" key="23">
    <source>
        <dbReference type="ARBA" id="ARBA00043758"/>
    </source>
</evidence>
<evidence type="ECO:0000256" key="34">
    <source>
        <dbReference type="ARBA" id="ARBA00048560"/>
    </source>
</evidence>
<evidence type="ECO:0000256" key="38">
    <source>
        <dbReference type="ARBA" id="ARBA00058068"/>
    </source>
</evidence>
<comment type="catalytic activity">
    <reaction evidence="36">
        <text>oxaloacetate + L-alanine = L-aspartate + pyruvate</text>
        <dbReference type="Rhea" id="RHEA:77347"/>
        <dbReference type="ChEBI" id="CHEBI:15361"/>
        <dbReference type="ChEBI" id="CHEBI:16452"/>
        <dbReference type="ChEBI" id="CHEBI:29991"/>
        <dbReference type="ChEBI" id="CHEBI:57972"/>
    </reaction>
</comment>
<comment type="catalytic activity">
    <reaction evidence="27">
        <text>2-oxopentanoate + N(omega),N(omega)-dimethyl-L-arginine = 5-(3,3-dimethylguanidino)-2-oxopentanoate + L-2-aminopentanoate</text>
        <dbReference type="Rhea" id="RHEA:77359"/>
        <dbReference type="ChEBI" id="CHEBI:28644"/>
        <dbReference type="ChEBI" id="CHEBI:58326"/>
        <dbReference type="ChEBI" id="CHEBI:58441"/>
        <dbReference type="ChEBI" id="CHEBI:197301"/>
    </reaction>
</comment>
<keyword evidence="9" id="KW-0809">Transit peptide</keyword>
<comment type="cofactor">
    <cofactor evidence="1">
        <name>pyridoxal 5'-phosphate</name>
        <dbReference type="ChEBI" id="CHEBI:597326"/>
    </cofactor>
</comment>
<comment type="caution">
    <text evidence="40">The sequence shown here is derived from an EMBL/GenBank/DDBJ whole genome shotgun (WGS) entry which is preliminary data.</text>
</comment>
<dbReference type="EC" id="2.6.1.40" evidence="12"/>
<evidence type="ECO:0000313" key="40">
    <source>
        <dbReference type="EMBL" id="KAK2827729.1"/>
    </source>
</evidence>
<evidence type="ECO:0000256" key="29">
    <source>
        <dbReference type="ARBA" id="ARBA00044257"/>
    </source>
</evidence>
<keyword evidence="7" id="KW-0808">Transferase</keyword>
<evidence type="ECO:0000256" key="36">
    <source>
        <dbReference type="ARBA" id="ARBA00048916"/>
    </source>
</evidence>
<evidence type="ECO:0000256" key="14">
    <source>
        <dbReference type="ARBA" id="ARBA00041662"/>
    </source>
</evidence>
<dbReference type="FunFam" id="3.40.640.10:FF:000055">
    <property type="entry name" value="Alanine--glyoxylate aminotransferase 2, mitochondrial"/>
    <property type="match status" value="1"/>
</dbReference>
<comment type="similarity">
    <text evidence="3 39">Belongs to the class-III pyridoxal-phosphate-dependent aminotransferase family.</text>
</comment>
<dbReference type="GO" id="GO:0016223">
    <property type="term" value="F:beta-alanine:pyruvate transaminase activity"/>
    <property type="evidence" value="ECO:0007669"/>
    <property type="project" value="UniProtKB-EC"/>
</dbReference>
<evidence type="ECO:0000256" key="13">
    <source>
        <dbReference type="ARBA" id="ARBA00039862"/>
    </source>
</evidence>
<evidence type="ECO:0000256" key="28">
    <source>
        <dbReference type="ARBA" id="ARBA00044055"/>
    </source>
</evidence>
<comment type="catalytic activity">
    <reaction evidence="32">
        <text>L-ornithine + glyoxylate = 5-amino-2-oxopentanoate + glycine</text>
        <dbReference type="Rhea" id="RHEA:77331"/>
        <dbReference type="ChEBI" id="CHEBI:36655"/>
        <dbReference type="ChEBI" id="CHEBI:46911"/>
        <dbReference type="ChEBI" id="CHEBI:57305"/>
        <dbReference type="ChEBI" id="CHEBI:58802"/>
    </reaction>
</comment>
<evidence type="ECO:0000256" key="16">
    <source>
        <dbReference type="ARBA" id="ARBA00042611"/>
    </source>
</evidence>
<comment type="catalytic activity">
    <reaction evidence="22">
        <text>2-oxobutanoate + L-alanine = (2S)-2-aminobutanoate + pyruvate</text>
        <dbReference type="Rhea" id="RHEA:77355"/>
        <dbReference type="ChEBI" id="CHEBI:15361"/>
        <dbReference type="ChEBI" id="CHEBI:16763"/>
        <dbReference type="ChEBI" id="CHEBI:57972"/>
        <dbReference type="ChEBI" id="CHEBI:74359"/>
        <dbReference type="EC" id="2.6.1.44"/>
    </reaction>
</comment>
<evidence type="ECO:0000256" key="35">
    <source>
        <dbReference type="ARBA" id="ARBA00048760"/>
    </source>
</evidence>
<protein>
    <recommendedName>
        <fullName evidence="13">Alanine--glyoxylate aminotransferase 2, mitochondrial</fullName>
        <ecNumber evidence="28">2.6.1.18</ecNumber>
        <ecNumber evidence="12">2.6.1.40</ecNumber>
        <ecNumber evidence="5">2.6.1.44</ecNumber>
    </recommendedName>
    <alternativeName>
        <fullName evidence="14">(R)-3-amino-2-methylpropionate--pyruvate transaminase</fullName>
    </alternativeName>
    <alternativeName>
        <fullName evidence="16">Beta-ALAAT II</fullName>
    </alternativeName>
    <alternativeName>
        <fullName evidence="17">Beta-alanine-pyruvate aminotransferase</fullName>
    </alternativeName>
    <alternativeName>
        <fullName evidence="30">D-3-aminoisobutyrate-pyruvate aminotransferase</fullName>
    </alternativeName>
    <alternativeName>
        <fullName evidence="15">D-AIBAT</fullName>
    </alternativeName>
    <alternativeName>
        <fullName evidence="29">D-beta-aminoisobutyrate-pyruvate aminotransferase</fullName>
    </alternativeName>
</protein>
<comment type="function">
    <text evidence="38">Multifunctional aminotransferase with a broad substrate specificity. Catalyzes the conversion of glyoxylate to glycine using alanine as the amino donor. Catalyzes metabolism of not L- but the D-isomer of D-beta-aminoisobutyric acid to generate 2-methyl-3-oxopropanoate and alanine. Catalyzes the transfer of the amino group from beta-alanine to pyruvate to yield L-alanine and 3-oxopropanoate. Can metabolize NG-monomethyl-L-arginine (NMMA), asymmetric NG,NG-dimethyl-L-arginine (ADMA) and symmetric NG,N'G-dimethyl-L-arginine (SDMA). ADMA is a potent inhibitor of nitric-oxide (NO) synthase, and this activity provides mechanism through which the kidney regulates blood pressure.</text>
</comment>
<comment type="subcellular location">
    <subcellularLocation>
        <location evidence="2">Mitochondrion</location>
    </subcellularLocation>
</comment>
<evidence type="ECO:0000256" key="32">
    <source>
        <dbReference type="ARBA" id="ARBA00048264"/>
    </source>
</evidence>
<reference evidence="40" key="1">
    <citation type="submission" date="2023-08" db="EMBL/GenBank/DDBJ databases">
        <title>Pelteobagrus vachellii genome.</title>
        <authorList>
            <person name="Liu H."/>
        </authorList>
    </citation>
    <scope>NUCLEOTIDE SEQUENCE</scope>
    <source>
        <strain evidence="40">PRFRI_2022a</strain>
        <tissue evidence="40">Muscle</tissue>
    </source>
</reference>
<evidence type="ECO:0000256" key="1">
    <source>
        <dbReference type="ARBA" id="ARBA00001933"/>
    </source>
</evidence>
<evidence type="ECO:0000256" key="26">
    <source>
        <dbReference type="ARBA" id="ARBA00043825"/>
    </source>
</evidence>
<dbReference type="GO" id="GO:0009436">
    <property type="term" value="P:glyoxylate catabolic process"/>
    <property type="evidence" value="ECO:0007669"/>
    <property type="project" value="TreeGrafter"/>
</dbReference>
<keyword evidence="6" id="KW-0032">Aminotransferase</keyword>
<evidence type="ECO:0000256" key="10">
    <source>
        <dbReference type="ARBA" id="ARBA00023128"/>
    </source>
</evidence>
<comment type="catalytic activity">
    <reaction evidence="34">
        <text>N(omega),N(omega)-dimethyl-L-arginine + 2-oxobutanoate = 5-(3,3-dimethylguanidino)-2-oxopentanoate + (2S)-2-aminobutanoate</text>
        <dbReference type="Rhea" id="RHEA:77351"/>
        <dbReference type="ChEBI" id="CHEBI:16763"/>
        <dbReference type="ChEBI" id="CHEBI:58326"/>
        <dbReference type="ChEBI" id="CHEBI:74359"/>
        <dbReference type="ChEBI" id="CHEBI:197301"/>
    </reaction>
</comment>
<evidence type="ECO:0000256" key="8">
    <source>
        <dbReference type="ARBA" id="ARBA00022898"/>
    </source>
</evidence>
<comment type="catalytic activity">
    <reaction evidence="18">
        <text>N(omega),N(omega)-dimethyl-L-arginine + pyruvate = 5-(3,3-dimethylguanidino)-2-oxopentanoate + L-alanine</text>
        <dbReference type="Rhea" id="RHEA:77303"/>
        <dbReference type="ChEBI" id="CHEBI:15361"/>
        <dbReference type="ChEBI" id="CHEBI:57972"/>
        <dbReference type="ChEBI" id="CHEBI:58326"/>
        <dbReference type="ChEBI" id="CHEBI:197301"/>
    </reaction>
</comment>
<proteinExistence type="inferred from homology"/>
<comment type="catalytic activity">
    <reaction evidence="24">
        <text>L-ornithine + pyruvate = 5-amino-2-oxopentanoate + L-alanine</text>
        <dbReference type="Rhea" id="RHEA:77327"/>
        <dbReference type="ChEBI" id="CHEBI:15361"/>
        <dbReference type="ChEBI" id="CHEBI:46911"/>
        <dbReference type="ChEBI" id="CHEBI:57972"/>
        <dbReference type="ChEBI" id="CHEBI:58802"/>
    </reaction>
</comment>